<comment type="caution">
    <text evidence="1">The sequence shown here is derived from an EMBL/GenBank/DDBJ whole genome shotgun (WGS) entry which is preliminary data.</text>
</comment>
<reference evidence="1 2" key="1">
    <citation type="submission" date="2020-08" db="EMBL/GenBank/DDBJ databases">
        <title>Sequencing the genomes of 1000 actinobacteria strains.</title>
        <authorList>
            <person name="Klenk H.-P."/>
        </authorList>
    </citation>
    <scope>NUCLEOTIDE SEQUENCE [LARGE SCALE GENOMIC DNA]</scope>
    <source>
        <strain evidence="1 2">DSM 17294</strain>
    </source>
</reference>
<accession>A0A841E3E5</accession>
<organism evidence="1 2">
    <name type="scientific">Kribbella solani</name>
    <dbReference type="NCBI Taxonomy" id="236067"/>
    <lineage>
        <taxon>Bacteria</taxon>
        <taxon>Bacillati</taxon>
        <taxon>Actinomycetota</taxon>
        <taxon>Actinomycetes</taxon>
        <taxon>Propionibacteriales</taxon>
        <taxon>Kribbellaceae</taxon>
        <taxon>Kribbella</taxon>
    </lineage>
</organism>
<keyword evidence="2" id="KW-1185">Reference proteome</keyword>
<dbReference type="Proteomes" id="UP000558997">
    <property type="component" value="Unassembled WGS sequence"/>
</dbReference>
<dbReference type="RefSeq" id="WP_184841512.1">
    <property type="nucleotide sequence ID" value="NZ_BAAAVN010000022.1"/>
</dbReference>
<protein>
    <submittedName>
        <fullName evidence="1">Uncharacterized protein</fullName>
    </submittedName>
</protein>
<evidence type="ECO:0000313" key="1">
    <source>
        <dbReference type="EMBL" id="MBB5983480.1"/>
    </source>
</evidence>
<gene>
    <name evidence="1" type="ORF">HDA44_006821</name>
</gene>
<dbReference type="EMBL" id="JACHNF010000001">
    <property type="protein sequence ID" value="MBB5983480.1"/>
    <property type="molecule type" value="Genomic_DNA"/>
</dbReference>
<evidence type="ECO:0000313" key="2">
    <source>
        <dbReference type="Proteomes" id="UP000558997"/>
    </source>
</evidence>
<sequence length="390" mass="41492">MPATTVHTTQSPDGTISVVPAAAPTTGTADFTHAVLDVAGAVLTWSVLDGPRLPTAHIHDPVRAQQWLWALYNEQVATAEVAVVAEVSALARTAGRLAFAHWAARWWPASYLDGIPDLNPAVLALETAALTHQCQQLFDDDDCIPELIEEHQSALVPLLHWLHSPSIASPVARQLVEVLRLIDDAADCAGLDSPALRTLHASLAQESDITSANELIARKSGYALAAGAQHAGTGRLIARGNGINDWRRYPPGFVDAAEEAISWTLRAQGARRQLDIEVVAHPSAPTGTPLAAEVRLPAGSRPDQAEPPRIRLTRQDDSWTGQADITLPSPEQLLIGVEVLLPGFDPGAASDASADRAAIRNLARERMRTEPAGQLLLAEVLAGAGDDGDY</sequence>
<name>A0A841E3E5_9ACTN</name>
<proteinExistence type="predicted"/>
<dbReference type="AlphaFoldDB" id="A0A841E3E5"/>